<dbReference type="PRINTS" id="PR00130">
    <property type="entry name" value="DNASEI"/>
</dbReference>
<evidence type="ECO:0000256" key="2">
    <source>
        <dbReference type="ARBA" id="ARBA00022801"/>
    </source>
</evidence>
<evidence type="ECO:0000313" key="5">
    <source>
        <dbReference type="Proteomes" id="UP001219934"/>
    </source>
</evidence>
<accession>A0AAD6FAN6</accession>
<dbReference type="AlphaFoldDB" id="A0AAD6FAN6"/>
<organism evidence="4 5">
    <name type="scientific">Pogonophryne albipinna</name>
    <dbReference type="NCBI Taxonomy" id="1090488"/>
    <lineage>
        <taxon>Eukaryota</taxon>
        <taxon>Metazoa</taxon>
        <taxon>Chordata</taxon>
        <taxon>Craniata</taxon>
        <taxon>Vertebrata</taxon>
        <taxon>Euteleostomi</taxon>
        <taxon>Actinopterygii</taxon>
        <taxon>Neopterygii</taxon>
        <taxon>Teleostei</taxon>
        <taxon>Neoteleostei</taxon>
        <taxon>Acanthomorphata</taxon>
        <taxon>Eupercaria</taxon>
        <taxon>Perciformes</taxon>
        <taxon>Notothenioidei</taxon>
        <taxon>Pogonophryne</taxon>
    </lineage>
</organism>
<reference evidence="4" key="1">
    <citation type="submission" date="2022-11" db="EMBL/GenBank/DDBJ databases">
        <title>Chromosome-level genome of Pogonophryne albipinna.</title>
        <authorList>
            <person name="Jo E."/>
        </authorList>
    </citation>
    <scope>NUCLEOTIDE SEQUENCE</scope>
    <source>
        <strain evidence="4">SGF0006</strain>
        <tissue evidence="4">Muscle</tissue>
    </source>
</reference>
<evidence type="ECO:0000256" key="3">
    <source>
        <dbReference type="SAM" id="MobiDB-lite"/>
    </source>
</evidence>
<gene>
    <name evidence="4" type="ORF">JOQ06_014679</name>
</gene>
<proteinExistence type="predicted"/>
<dbReference type="GO" id="GO:0003677">
    <property type="term" value="F:DNA binding"/>
    <property type="evidence" value="ECO:0007669"/>
    <property type="project" value="TreeGrafter"/>
</dbReference>
<dbReference type="InterPro" id="IPR036691">
    <property type="entry name" value="Endo/exonu/phosph_ase_sf"/>
</dbReference>
<dbReference type="EMBL" id="JAPTMU010000019">
    <property type="protein sequence ID" value="KAJ4926937.1"/>
    <property type="molecule type" value="Genomic_DNA"/>
</dbReference>
<dbReference type="PANTHER" id="PTHR11371:SF26">
    <property type="entry name" value="DEOXYRIBONUCLEASE"/>
    <property type="match status" value="1"/>
</dbReference>
<dbReference type="GO" id="GO:0004530">
    <property type="term" value="F:deoxyribonuclease I activity"/>
    <property type="evidence" value="ECO:0007669"/>
    <property type="project" value="TreeGrafter"/>
</dbReference>
<feature type="compositionally biased region" description="Basic residues" evidence="3">
    <location>
        <begin position="324"/>
        <end position="341"/>
    </location>
</feature>
<name>A0AAD6FAN6_9TELE</name>
<keyword evidence="5" id="KW-1185">Reference proteome</keyword>
<feature type="compositionally biased region" description="Basic residues" evidence="3">
    <location>
        <begin position="247"/>
        <end position="281"/>
    </location>
</feature>
<dbReference type="GO" id="GO:0005634">
    <property type="term" value="C:nucleus"/>
    <property type="evidence" value="ECO:0007669"/>
    <property type="project" value="TreeGrafter"/>
</dbReference>
<evidence type="ECO:0000256" key="1">
    <source>
        <dbReference type="ARBA" id="ARBA00022722"/>
    </source>
</evidence>
<dbReference type="PANTHER" id="PTHR11371">
    <property type="entry name" value="DEOXYRIBONUCLEASE"/>
    <property type="match status" value="1"/>
</dbReference>
<dbReference type="Gene3D" id="3.60.10.10">
    <property type="entry name" value="Endonuclease/exonuclease/phosphatase"/>
    <property type="match status" value="1"/>
</dbReference>
<sequence length="341" mass="38919">MKIAAFNGKNLGWKKVTDKAVVHILTKIMSQYSVVLLLEVMDTSGKAMQRLLKELNKIRSNRNSPFSMTSSCMLGRNTYKERFVCFYREKDVTLEDCHQYEDVQVGDVDVFAREPFVLRFSCPSTVLKDLVLIPVHTKPDDSLKELDELHDVVASIREKWGTDKKKDTIRISSAPYHWLIDDDVDTTSSNNNDHTYDRIVVFGESMLKAIVTGSAKPFNFQREFHLTDEETLSVSDHYPVEVELKQKAARKRKAPPAKGQTHKKGPQKKKAKLVAPQKKKKAELVAPQKKKKKKADPEAPQKKKKADPVAPQKKMKKADPVAPQKKKKPSNTPTKRRRLDK</sequence>
<keyword evidence="2" id="KW-0378">Hydrolase</keyword>
<dbReference type="InterPro" id="IPR016202">
    <property type="entry name" value="DNase_I"/>
</dbReference>
<comment type="caution">
    <text evidence="4">The sequence shown here is derived from an EMBL/GenBank/DDBJ whole genome shotgun (WGS) entry which is preliminary data.</text>
</comment>
<feature type="region of interest" description="Disordered" evidence="3">
    <location>
        <begin position="246"/>
        <end position="341"/>
    </location>
</feature>
<dbReference type="SUPFAM" id="SSF56219">
    <property type="entry name" value="DNase I-like"/>
    <property type="match status" value="1"/>
</dbReference>
<keyword evidence="1" id="KW-0540">Nuclease</keyword>
<dbReference type="SMART" id="SM00476">
    <property type="entry name" value="DNaseIc"/>
    <property type="match status" value="1"/>
</dbReference>
<protein>
    <submittedName>
        <fullName evidence="4">Uncharacterized protein</fullName>
    </submittedName>
</protein>
<evidence type="ECO:0000313" key="4">
    <source>
        <dbReference type="EMBL" id="KAJ4926937.1"/>
    </source>
</evidence>
<dbReference type="Proteomes" id="UP001219934">
    <property type="component" value="Unassembled WGS sequence"/>
</dbReference>
<dbReference type="GO" id="GO:0006308">
    <property type="term" value="P:DNA catabolic process"/>
    <property type="evidence" value="ECO:0007669"/>
    <property type="project" value="InterPro"/>
</dbReference>